<feature type="compositionally biased region" description="Basic and acidic residues" evidence="1">
    <location>
        <begin position="1"/>
        <end position="25"/>
    </location>
</feature>
<protein>
    <submittedName>
        <fullName evidence="2">Uncharacterized protein</fullName>
    </submittedName>
</protein>
<accession>A0A016QKP7</accession>
<reference evidence="2 3" key="1">
    <citation type="submission" date="2014-03" db="EMBL/GenBank/DDBJ databases">
        <title>Draft genome sequence of Deinococcus phoenicis 1P10ME.</title>
        <authorList>
            <person name="Stepanov V.G."/>
            <person name="Vaishampayan P."/>
            <person name="Venkateswaran K."/>
            <person name="Fox G.E."/>
        </authorList>
    </citation>
    <scope>NUCLEOTIDE SEQUENCE [LARGE SCALE GENOMIC DNA]</scope>
    <source>
        <strain evidence="2 3">1P10ME</strain>
    </source>
</reference>
<evidence type="ECO:0000313" key="3">
    <source>
        <dbReference type="Proteomes" id="UP000020492"/>
    </source>
</evidence>
<dbReference type="Proteomes" id="UP000020492">
    <property type="component" value="Unassembled WGS sequence"/>
</dbReference>
<dbReference type="AlphaFoldDB" id="A0A016QKP7"/>
<feature type="region of interest" description="Disordered" evidence="1">
    <location>
        <begin position="1"/>
        <end position="30"/>
    </location>
</feature>
<evidence type="ECO:0000313" key="2">
    <source>
        <dbReference type="EMBL" id="EYB66369.1"/>
    </source>
</evidence>
<comment type="caution">
    <text evidence="2">The sequence shown here is derived from an EMBL/GenBank/DDBJ whole genome shotgun (WGS) entry which is preliminary data.</text>
</comment>
<keyword evidence="3" id="KW-1185">Reference proteome</keyword>
<dbReference type="RefSeq" id="WP_034360911.1">
    <property type="nucleotide sequence ID" value="NZ_JHAC01000093.1"/>
</dbReference>
<evidence type="ECO:0000256" key="1">
    <source>
        <dbReference type="SAM" id="MobiDB-lite"/>
    </source>
</evidence>
<organism evidence="2 3">
    <name type="scientific">Deinococcus phoenicis</name>
    <dbReference type="NCBI Taxonomy" id="1476583"/>
    <lineage>
        <taxon>Bacteria</taxon>
        <taxon>Thermotogati</taxon>
        <taxon>Deinococcota</taxon>
        <taxon>Deinococci</taxon>
        <taxon>Deinococcales</taxon>
        <taxon>Deinococcaceae</taxon>
        <taxon>Deinococcus</taxon>
    </lineage>
</organism>
<name>A0A016QKP7_9DEIO</name>
<proteinExistence type="predicted"/>
<dbReference type="PATRIC" id="fig|1476583.3.peg.3610"/>
<dbReference type="EMBL" id="JHAC01000093">
    <property type="protein sequence ID" value="EYB66369.1"/>
    <property type="molecule type" value="Genomic_DNA"/>
</dbReference>
<gene>
    <name evidence="2" type="ORF">DEIPH_ctg139orf0094</name>
</gene>
<sequence length="70" mass="8172">MSDLSKDQTEPVKGEEHLSEHERLARRLNLPDSWVEAALETRHVGPKLVEEWEAEERAREERALGERQPN</sequence>